<feature type="compositionally biased region" description="Polar residues" evidence="1">
    <location>
        <begin position="339"/>
        <end position="348"/>
    </location>
</feature>
<keyword evidence="2" id="KW-1133">Transmembrane helix</keyword>
<feature type="compositionally biased region" description="Basic and acidic residues" evidence="1">
    <location>
        <begin position="328"/>
        <end position="337"/>
    </location>
</feature>
<proteinExistence type="predicted"/>
<feature type="region of interest" description="Disordered" evidence="1">
    <location>
        <begin position="268"/>
        <end position="348"/>
    </location>
</feature>
<dbReference type="EMBL" id="KV425628">
    <property type="protein sequence ID" value="KZT19990.1"/>
    <property type="molecule type" value="Genomic_DNA"/>
</dbReference>
<sequence length="348" mass="37273">MPKRLLQDVEGATELLSALLVGVCETEEQPMPKRLLQDVEGATELLGTLLVGVCETEEQSMPKRLLQVVEVATGLLAALLEGELVSVGVLVKVAELESKVDDVELSVTVGVTGVLELPVTEGVAVVLGTSVEVVDDDVIVVQPRGIKPRSLLQLVVTGAVDEVVDAGVVLVGAAVVVATVESMVEEELDVAVPEMLVGSLDDVMIADELTLELLLDEDESELLEVLVSLVLALVALVLVTLLPLLVLVPVTEELEDEESLELDVKLTEKDETADEEADELSDVDNVVEDEVGGGMEGKIPKSCPAPERENHQQHHPRLPIYRQGPPEYRAHRLEASHRASLSSCPRTA</sequence>
<keyword evidence="4" id="KW-1185">Reference proteome</keyword>
<keyword evidence="2" id="KW-0472">Membrane</keyword>
<dbReference type="Proteomes" id="UP000076761">
    <property type="component" value="Unassembled WGS sequence"/>
</dbReference>
<feature type="compositionally biased region" description="Acidic residues" evidence="1">
    <location>
        <begin position="271"/>
        <end position="291"/>
    </location>
</feature>
<accession>A0A165NR72</accession>
<evidence type="ECO:0000256" key="1">
    <source>
        <dbReference type="SAM" id="MobiDB-lite"/>
    </source>
</evidence>
<organism evidence="3 4">
    <name type="scientific">Neolentinus lepideus HHB14362 ss-1</name>
    <dbReference type="NCBI Taxonomy" id="1314782"/>
    <lineage>
        <taxon>Eukaryota</taxon>
        <taxon>Fungi</taxon>
        <taxon>Dikarya</taxon>
        <taxon>Basidiomycota</taxon>
        <taxon>Agaricomycotina</taxon>
        <taxon>Agaricomycetes</taxon>
        <taxon>Gloeophyllales</taxon>
        <taxon>Gloeophyllaceae</taxon>
        <taxon>Neolentinus</taxon>
    </lineage>
</organism>
<name>A0A165NR72_9AGAM</name>
<reference evidence="3 4" key="1">
    <citation type="journal article" date="2016" name="Mol. Biol. Evol.">
        <title>Comparative Genomics of Early-Diverging Mushroom-Forming Fungi Provides Insights into the Origins of Lignocellulose Decay Capabilities.</title>
        <authorList>
            <person name="Nagy L.G."/>
            <person name="Riley R."/>
            <person name="Tritt A."/>
            <person name="Adam C."/>
            <person name="Daum C."/>
            <person name="Floudas D."/>
            <person name="Sun H."/>
            <person name="Yadav J.S."/>
            <person name="Pangilinan J."/>
            <person name="Larsson K.H."/>
            <person name="Matsuura K."/>
            <person name="Barry K."/>
            <person name="Labutti K."/>
            <person name="Kuo R."/>
            <person name="Ohm R.A."/>
            <person name="Bhattacharya S.S."/>
            <person name="Shirouzu T."/>
            <person name="Yoshinaga Y."/>
            <person name="Martin F.M."/>
            <person name="Grigoriev I.V."/>
            <person name="Hibbett D.S."/>
        </authorList>
    </citation>
    <scope>NUCLEOTIDE SEQUENCE [LARGE SCALE GENOMIC DNA]</scope>
    <source>
        <strain evidence="3 4">HHB14362 ss-1</strain>
    </source>
</reference>
<evidence type="ECO:0000313" key="3">
    <source>
        <dbReference type="EMBL" id="KZT19990.1"/>
    </source>
</evidence>
<gene>
    <name evidence="3" type="ORF">NEOLEDRAFT_897983</name>
</gene>
<keyword evidence="2" id="KW-0812">Transmembrane</keyword>
<evidence type="ECO:0000313" key="4">
    <source>
        <dbReference type="Proteomes" id="UP000076761"/>
    </source>
</evidence>
<dbReference type="InParanoid" id="A0A165NR72"/>
<dbReference type="AlphaFoldDB" id="A0A165NR72"/>
<feature type="transmembrane region" description="Helical" evidence="2">
    <location>
        <begin position="225"/>
        <end position="248"/>
    </location>
</feature>
<evidence type="ECO:0000256" key="2">
    <source>
        <dbReference type="SAM" id="Phobius"/>
    </source>
</evidence>
<protein>
    <submittedName>
        <fullName evidence="3">Uncharacterized protein</fullName>
    </submittedName>
</protein>